<accession>A0A8F3C7I3</accession>
<name>A0A8F3C7I3_9CAUD</name>
<dbReference type="KEGG" id="vg:77936009"/>
<dbReference type="Proteomes" id="UP000693653">
    <property type="component" value="Segment"/>
</dbReference>
<reference evidence="1 2" key="1">
    <citation type="submission" date="2021-02" db="EMBL/GenBank/DDBJ databases">
        <authorList>
            <person name="Liu C."/>
        </authorList>
    </citation>
    <scope>NUCLEOTIDE SEQUENCE [LARGE SCALE GENOMIC DNA]</scope>
    <source>
        <strain evidence="2">Escherichia phage</strain>
    </source>
</reference>
<dbReference type="RefSeq" id="YP_010660020.1">
    <property type="nucleotide sequence ID" value="NC_070874.1"/>
</dbReference>
<dbReference type="EMBL" id="MW630115">
    <property type="protein sequence ID" value="QWY13218.1"/>
    <property type="molecule type" value="Genomic_DNA"/>
</dbReference>
<protein>
    <submittedName>
        <fullName evidence="1">RNA polymerase</fullName>
    </submittedName>
</protein>
<sequence length="81" mass="9128">MASMLIMEGKGELTTRLTNGFRCHPNYGNDLRRQYNQILSDIAKSDLLGFILSQVLGQEFSAGKLDDSLWQDILETDYALS</sequence>
<dbReference type="GeneID" id="77936009"/>
<evidence type="ECO:0000313" key="2">
    <source>
        <dbReference type="Proteomes" id="UP000693653"/>
    </source>
</evidence>
<organism evidence="1 2">
    <name type="scientific">Escherichia phage vB_EcoP-ZQ2</name>
    <dbReference type="NCBI Taxonomy" id="2810370"/>
    <lineage>
        <taxon>Viruses</taxon>
        <taxon>Duplodnaviria</taxon>
        <taxon>Heunggongvirae</taxon>
        <taxon>Uroviricota</taxon>
        <taxon>Caudoviricetes</taxon>
        <taxon>Schitoviridae</taxon>
        <taxon>Enquatrovirinae</taxon>
        <taxon>Gamaleyavirus</taxon>
        <taxon>Gamaleyavirus Zq2</taxon>
    </lineage>
</organism>
<proteinExistence type="predicted"/>
<evidence type="ECO:0000313" key="1">
    <source>
        <dbReference type="EMBL" id="QWY13218.1"/>
    </source>
</evidence>
<keyword evidence="2" id="KW-1185">Reference proteome</keyword>